<dbReference type="PANTHER" id="PTHR22726:SF1">
    <property type="entry name" value="METALLOENDOPEPTIDASE OMA1, MITOCHONDRIAL"/>
    <property type="match status" value="1"/>
</dbReference>
<comment type="similarity">
    <text evidence="6">Belongs to the peptidase M48 family.</text>
</comment>
<dbReference type="EMBL" id="AWFH01000012">
    <property type="protein sequence ID" value="KCZ61856.1"/>
    <property type="molecule type" value="Genomic_DNA"/>
</dbReference>
<dbReference type="GO" id="GO:0046872">
    <property type="term" value="F:metal ion binding"/>
    <property type="evidence" value="ECO:0007669"/>
    <property type="project" value="UniProtKB-KW"/>
</dbReference>
<evidence type="ECO:0000313" key="10">
    <source>
        <dbReference type="EMBL" id="HBQ48651.1"/>
    </source>
</evidence>
<organism evidence="11 12">
    <name type="scientific">Hyphomonas atlantica</name>
    <dbReference type="NCBI Taxonomy" id="1280948"/>
    <lineage>
        <taxon>Bacteria</taxon>
        <taxon>Pseudomonadati</taxon>
        <taxon>Pseudomonadota</taxon>
        <taxon>Alphaproteobacteria</taxon>
        <taxon>Hyphomonadales</taxon>
        <taxon>Hyphomonadaceae</taxon>
        <taxon>Hyphomonas</taxon>
    </lineage>
</organism>
<protein>
    <submittedName>
        <fullName evidence="9">M48 family peptidase</fullName>
    </submittedName>
</protein>
<dbReference type="Proteomes" id="UP000024547">
    <property type="component" value="Unassembled WGS sequence"/>
</dbReference>
<reference evidence="13 14" key="2">
    <citation type="journal article" date="2018" name="Nat. Biotechnol.">
        <title>A standardized bacterial taxonomy based on genome phylogeny substantially revises the tree of life.</title>
        <authorList>
            <person name="Parks D.H."/>
            <person name="Chuvochina M."/>
            <person name="Waite D.W."/>
            <person name="Rinke C."/>
            <person name="Skarshewski A."/>
            <person name="Chaumeil P.A."/>
            <person name="Hugenholtz P."/>
        </authorList>
    </citation>
    <scope>NUCLEOTIDE SEQUENCE [LARGE SCALE GENOMIC DNA]</scope>
    <source>
        <strain evidence="10">UBA10378</strain>
        <strain evidence="9">UBA8557</strain>
    </source>
</reference>
<dbReference type="InterPro" id="IPR051156">
    <property type="entry name" value="Mito/Outer_Membr_Metalloprot"/>
</dbReference>
<comment type="caution">
    <text evidence="11">The sequence shown here is derived from an EMBL/GenBank/DDBJ whole genome shotgun (WGS) entry which is preliminary data.</text>
</comment>
<reference evidence="11 12" key="1">
    <citation type="journal article" date="2014" name="Antonie Van Leeuwenhoek">
        <title>Hyphomonas beringensis sp. nov. and Hyphomonas chukchiensis sp. nov., isolated from surface seawater of the Bering Sea and Chukchi Sea.</title>
        <authorList>
            <person name="Li C."/>
            <person name="Lai Q."/>
            <person name="Li G."/>
            <person name="Dong C."/>
            <person name="Wang J."/>
            <person name="Liao Y."/>
            <person name="Shao Z."/>
        </authorList>
    </citation>
    <scope>NUCLEOTIDE SEQUENCE [LARGE SCALE GENOMIC DNA]</scope>
    <source>
        <strain evidence="11 12">22II1-22F38</strain>
    </source>
</reference>
<evidence type="ECO:0000313" key="13">
    <source>
        <dbReference type="Proteomes" id="UP000259173"/>
    </source>
</evidence>
<dbReference type="EMBL" id="DOGS01000143">
    <property type="protein sequence ID" value="HBQ48651.1"/>
    <property type="molecule type" value="Genomic_DNA"/>
</dbReference>
<dbReference type="eggNOG" id="COG0501">
    <property type="taxonomic scope" value="Bacteria"/>
</dbReference>
<dbReference type="GO" id="GO:0016020">
    <property type="term" value="C:membrane"/>
    <property type="evidence" value="ECO:0007669"/>
    <property type="project" value="TreeGrafter"/>
</dbReference>
<evidence type="ECO:0000256" key="1">
    <source>
        <dbReference type="ARBA" id="ARBA00022670"/>
    </source>
</evidence>
<dbReference type="PANTHER" id="PTHR22726">
    <property type="entry name" value="METALLOENDOPEPTIDASE OMA1"/>
    <property type="match status" value="1"/>
</dbReference>
<comment type="cofactor">
    <cofactor evidence="6">
        <name>Zn(2+)</name>
        <dbReference type="ChEBI" id="CHEBI:29105"/>
    </cofactor>
    <text evidence="6">Binds 1 zinc ion per subunit.</text>
</comment>
<dbReference type="RefSeq" id="WP_035551162.1">
    <property type="nucleotide sequence ID" value="NZ_AWFH01000012.1"/>
</dbReference>
<evidence type="ECO:0000313" key="14">
    <source>
        <dbReference type="Proteomes" id="UP000263957"/>
    </source>
</evidence>
<dbReference type="GO" id="GO:0004222">
    <property type="term" value="F:metalloendopeptidase activity"/>
    <property type="evidence" value="ECO:0007669"/>
    <property type="project" value="InterPro"/>
</dbReference>
<evidence type="ECO:0000256" key="4">
    <source>
        <dbReference type="ARBA" id="ARBA00022833"/>
    </source>
</evidence>
<name>A0A059E2G7_9PROT</name>
<proteinExistence type="inferred from homology"/>
<accession>A0A059E2G7</accession>
<evidence type="ECO:0000313" key="12">
    <source>
        <dbReference type="Proteomes" id="UP000024547"/>
    </source>
</evidence>
<dbReference type="Gene3D" id="3.30.2010.10">
    <property type="entry name" value="Metalloproteases ('zincins'), catalytic domain"/>
    <property type="match status" value="1"/>
</dbReference>
<gene>
    <name evidence="9" type="ORF">DCG65_06530</name>
    <name evidence="10" type="ORF">DD728_07170</name>
    <name evidence="11" type="ORF">HY36_04680</name>
</gene>
<keyword evidence="12" id="KW-1185">Reference proteome</keyword>
<dbReference type="Proteomes" id="UP000259173">
    <property type="component" value="Unassembled WGS sequence"/>
</dbReference>
<sequence>MRMPRHAYGHKTRSGGFGGLLRSRFSLILVGLFLVFLYWQANQSEVPFTGRKQLNTVSIEKEVQLGQQSYLQILNQEQDRGNEVFCASGTVCAGEAAEYTQAVRDIGLRLQAAAVELEQDLLRQGASFTPVADQFDWTYYVVDSETPNAFCLPGGYVAIYTGILDVTGNYDGSVSTADIEDLDKLAVVMGHEIGHALAHHGAERVSQQRVVQFGQIAVGVGLGDMDASQQRAIMQAFGVAAQGGMLAYSRQHETEADKIGLDLLVRACYDPREAPELWERMGQIGGGQRPPEWMSTHPASETRAENFRQWMPDAIAEYERRCGPLS</sequence>
<evidence type="ECO:0000256" key="2">
    <source>
        <dbReference type="ARBA" id="ARBA00022723"/>
    </source>
</evidence>
<keyword evidence="5 6" id="KW-0482">Metalloprotease</keyword>
<evidence type="ECO:0000256" key="7">
    <source>
        <dbReference type="SAM" id="Phobius"/>
    </source>
</evidence>
<dbReference type="GO" id="GO:0051603">
    <property type="term" value="P:proteolysis involved in protein catabolic process"/>
    <property type="evidence" value="ECO:0007669"/>
    <property type="project" value="TreeGrafter"/>
</dbReference>
<feature type="domain" description="Peptidase M48" evidence="8">
    <location>
        <begin position="132"/>
        <end position="310"/>
    </location>
</feature>
<dbReference type="Proteomes" id="UP000263957">
    <property type="component" value="Unassembled WGS sequence"/>
</dbReference>
<keyword evidence="2" id="KW-0479">Metal-binding</keyword>
<evidence type="ECO:0000313" key="9">
    <source>
        <dbReference type="EMBL" id="HAE94197.1"/>
    </source>
</evidence>
<keyword evidence="3 6" id="KW-0378">Hydrolase</keyword>
<evidence type="ECO:0000259" key="8">
    <source>
        <dbReference type="Pfam" id="PF01435"/>
    </source>
</evidence>
<keyword evidence="7" id="KW-0812">Transmembrane</keyword>
<dbReference type="AlphaFoldDB" id="A0A059E2G7"/>
<keyword evidence="4 6" id="KW-0862">Zinc</keyword>
<evidence type="ECO:0000256" key="6">
    <source>
        <dbReference type="RuleBase" id="RU003983"/>
    </source>
</evidence>
<dbReference type="STRING" id="1280948.HY36_04680"/>
<keyword evidence="7" id="KW-0472">Membrane</keyword>
<dbReference type="CDD" id="cd07331">
    <property type="entry name" value="M48C_Oma1_like"/>
    <property type="match status" value="1"/>
</dbReference>
<evidence type="ECO:0000256" key="5">
    <source>
        <dbReference type="ARBA" id="ARBA00023049"/>
    </source>
</evidence>
<feature type="transmembrane region" description="Helical" evidence="7">
    <location>
        <begin position="21"/>
        <end position="39"/>
    </location>
</feature>
<evidence type="ECO:0000313" key="11">
    <source>
        <dbReference type="EMBL" id="KCZ61856.1"/>
    </source>
</evidence>
<dbReference type="Pfam" id="PF01435">
    <property type="entry name" value="Peptidase_M48"/>
    <property type="match status" value="1"/>
</dbReference>
<keyword evidence="7" id="KW-1133">Transmembrane helix</keyword>
<evidence type="ECO:0000256" key="3">
    <source>
        <dbReference type="ARBA" id="ARBA00022801"/>
    </source>
</evidence>
<dbReference type="OrthoDB" id="9810445at2"/>
<dbReference type="PATRIC" id="fig|1280948.3.peg.1770"/>
<dbReference type="InterPro" id="IPR001915">
    <property type="entry name" value="Peptidase_M48"/>
</dbReference>
<keyword evidence="1 6" id="KW-0645">Protease</keyword>
<dbReference type="EMBL" id="DMBR01000200">
    <property type="protein sequence ID" value="HAE94197.1"/>
    <property type="molecule type" value="Genomic_DNA"/>
</dbReference>